<dbReference type="GeneID" id="24531135"/>
<dbReference type="AlphaFoldDB" id="A0A151LI32"/>
<dbReference type="VEuPathDB" id="PlasmoDB:PRCDC_0928700"/>
<dbReference type="Proteomes" id="UP000240500">
    <property type="component" value="Chromosome 9"/>
</dbReference>
<evidence type="ECO:0000313" key="4">
    <source>
        <dbReference type="Proteomes" id="UP000240500"/>
    </source>
</evidence>
<dbReference type="VEuPathDB" id="PlasmoDB:PRG01_0938100"/>
<gene>
    <name evidence="2" type="ORF">PRG01_0938100</name>
    <name evidence="1" type="ORF">PRSY57_0928700</name>
</gene>
<proteinExistence type="predicted"/>
<evidence type="ECO:0000313" key="2">
    <source>
        <dbReference type="EMBL" id="SOV79033.1"/>
    </source>
</evidence>
<dbReference type="EMBL" id="LT969572">
    <property type="protein sequence ID" value="SOV79033.1"/>
    <property type="molecule type" value="Genomic_DNA"/>
</dbReference>
<protein>
    <submittedName>
        <fullName evidence="1">Uncharacterized protein</fullName>
    </submittedName>
</protein>
<evidence type="ECO:0000313" key="3">
    <source>
        <dbReference type="Proteomes" id="UP000076359"/>
    </source>
</evidence>
<dbReference type="Proteomes" id="UP000076359">
    <property type="component" value="Chromosome 9"/>
</dbReference>
<accession>A0A151LI32</accession>
<reference evidence="1 3" key="1">
    <citation type="journal article" date="2016" name="Nat. Commun.">
        <title>Genomes of cryptic chimpanzee Plasmodium species reveal key evolutionary events leading to human malaria.</title>
        <authorList>
            <person name="Sundararaman S.A."/>
            <person name="Plenderleith L.J."/>
            <person name="Liu W."/>
            <person name="Loy D.E."/>
            <person name="Learn G.H."/>
            <person name="Li Y."/>
            <person name="Shaw K.S."/>
            <person name="Ayouba A."/>
            <person name="Peeters M."/>
            <person name="Speede S."/>
            <person name="Shaw G.M."/>
            <person name="Bushman F.D."/>
            <person name="Brisson D."/>
            <person name="Rayner J.C."/>
            <person name="Sharp P.M."/>
            <person name="Hahn B.H."/>
        </authorList>
    </citation>
    <scope>NUCLEOTIDE SEQUENCE [LARGE SCALE GENOMIC DNA]</scope>
    <source>
        <strain evidence="1 3">SY57</strain>
    </source>
</reference>
<name>A0A151LI32_PLARE</name>
<evidence type="ECO:0000313" key="1">
    <source>
        <dbReference type="EMBL" id="KYN98602.1"/>
    </source>
</evidence>
<dbReference type="RefSeq" id="XP_012762980.2">
    <property type="nucleotide sequence ID" value="XM_012907526.2"/>
</dbReference>
<dbReference type="KEGG" id="prei:PRSY57_0928700"/>
<sequence length="445" mass="53885">MTKPYNLNTSSYDISNDYNSLYIENIFNEIQNEINNTCTSDHIVEEKEGKHMNSYNNENEYNNENNVKKNYSSNNNLHNHIGHINKKLINIDEYVNFINNKKNEYKKKKKEYIIEYINKNKIKKLHYKDMILLFEKYAEILEFRQKCLLCNNYLSFSYLYLSKFVKKLKQKDTHNHVYDYKYNITCSDKYNKCNDTNNKHIKYEKDKNSKHIHNNKEQFYSFPFCECIEKIHYSETYISNEKDSYYIDMIDYIKKNTSFSVCNKKNMVIKGFFKNVKFTKFYNFFNEKYGKTFLIKKNYNAHTKYINMSNYFQKPILTIEHVKELNSHTENFIPFFKINHVNTLLTTVEKKILIECLKVTNKIIFHDKIDKLTVIIFCYLSNLHNIVMRLNAECIMCCYSKKHFEFFLYYFIQKSNDTVKRMKTLAVNFYTNEDDNNNKVEDNNI</sequence>
<organism evidence="1 3">
    <name type="scientific">Plasmodium reichenowi</name>
    <dbReference type="NCBI Taxonomy" id="5854"/>
    <lineage>
        <taxon>Eukaryota</taxon>
        <taxon>Sar</taxon>
        <taxon>Alveolata</taxon>
        <taxon>Apicomplexa</taxon>
        <taxon>Aconoidasida</taxon>
        <taxon>Haemosporida</taxon>
        <taxon>Plasmodiidae</taxon>
        <taxon>Plasmodium</taxon>
        <taxon>Plasmodium (Laverania)</taxon>
    </lineage>
</organism>
<dbReference type="OrthoDB" id="371219at2759"/>
<reference evidence="2 4" key="2">
    <citation type="submission" date="2016-09" db="EMBL/GenBank/DDBJ databases">
        <authorList>
            <consortium name="Pathogen Informatics"/>
        </authorList>
    </citation>
    <scope>NUCLEOTIDE SEQUENCE [LARGE SCALE GENOMIC DNA]</scope>
</reference>
<dbReference type="EMBL" id="LVLA01000010">
    <property type="protein sequence ID" value="KYN98602.1"/>
    <property type="molecule type" value="Genomic_DNA"/>
</dbReference>